<dbReference type="Proteomes" id="UP000625711">
    <property type="component" value="Unassembled WGS sequence"/>
</dbReference>
<accession>A0A834I654</accession>
<gene>
    <name evidence="1" type="ORF">GWI33_013909</name>
</gene>
<evidence type="ECO:0000313" key="2">
    <source>
        <dbReference type="Proteomes" id="UP000625711"/>
    </source>
</evidence>
<organism evidence="1 2">
    <name type="scientific">Rhynchophorus ferrugineus</name>
    <name type="common">Red palm weevil</name>
    <name type="synonym">Curculio ferrugineus</name>
    <dbReference type="NCBI Taxonomy" id="354439"/>
    <lineage>
        <taxon>Eukaryota</taxon>
        <taxon>Metazoa</taxon>
        <taxon>Ecdysozoa</taxon>
        <taxon>Arthropoda</taxon>
        <taxon>Hexapoda</taxon>
        <taxon>Insecta</taxon>
        <taxon>Pterygota</taxon>
        <taxon>Neoptera</taxon>
        <taxon>Endopterygota</taxon>
        <taxon>Coleoptera</taxon>
        <taxon>Polyphaga</taxon>
        <taxon>Cucujiformia</taxon>
        <taxon>Curculionidae</taxon>
        <taxon>Dryophthorinae</taxon>
        <taxon>Rhynchophorus</taxon>
    </lineage>
</organism>
<proteinExistence type="predicted"/>
<sequence>MSTSKFYIGDFLENNPKSYKKLEEMPTIKEETIEDSVIVEMQEQEAFIEKKVGGAEEIADLRKKLRCKRNKKRYEATKSVFSRLEENRRRISITNMKNNEDTTTAFHQLKENEEAEREQPILPSWRLPFQICTIYQVVFVSQANINNSTLLSATATSYIPDSVQESNVPAAGRTGPIVANVHMGLRDLNAIPIDIQLNMH</sequence>
<dbReference type="AlphaFoldDB" id="A0A834I654"/>
<name>A0A834I654_RHYFE</name>
<evidence type="ECO:0000313" key="1">
    <source>
        <dbReference type="EMBL" id="KAF7273382.1"/>
    </source>
</evidence>
<protein>
    <submittedName>
        <fullName evidence="1">Uncharacterized protein</fullName>
    </submittedName>
</protein>
<keyword evidence="2" id="KW-1185">Reference proteome</keyword>
<dbReference type="EMBL" id="JAACXV010013459">
    <property type="protein sequence ID" value="KAF7273382.1"/>
    <property type="molecule type" value="Genomic_DNA"/>
</dbReference>
<comment type="caution">
    <text evidence="1">The sequence shown here is derived from an EMBL/GenBank/DDBJ whole genome shotgun (WGS) entry which is preliminary data.</text>
</comment>
<reference evidence="1" key="1">
    <citation type="submission" date="2020-08" db="EMBL/GenBank/DDBJ databases">
        <title>Genome sequencing and assembly of the red palm weevil Rhynchophorus ferrugineus.</title>
        <authorList>
            <person name="Dias G.B."/>
            <person name="Bergman C.M."/>
            <person name="Manee M."/>
        </authorList>
    </citation>
    <scope>NUCLEOTIDE SEQUENCE</scope>
    <source>
        <strain evidence="1">AA-2017</strain>
        <tissue evidence="1">Whole larva</tissue>
    </source>
</reference>